<dbReference type="AlphaFoldDB" id="Q1ISE8"/>
<accession>Q1ISE8</accession>
<dbReference type="RefSeq" id="WP_011522004.1">
    <property type="nucleotide sequence ID" value="NC_008009.1"/>
</dbReference>
<evidence type="ECO:0000313" key="2">
    <source>
        <dbReference type="EMBL" id="ABF40202.1"/>
    </source>
</evidence>
<dbReference type="HOGENOM" id="CLU_074547_0_0_0"/>
<dbReference type="eggNOG" id="ENOG5034AEG">
    <property type="taxonomic scope" value="Bacteria"/>
</dbReference>
<dbReference type="OrthoDB" id="103670at2"/>
<dbReference type="PROSITE" id="PS51257">
    <property type="entry name" value="PROKAR_LIPOPROTEIN"/>
    <property type="match status" value="1"/>
</dbReference>
<dbReference type="EnsemblBacteria" id="ABF40202">
    <property type="protein sequence ID" value="ABF40202"/>
    <property type="gene ID" value="Acid345_1199"/>
</dbReference>
<gene>
    <name evidence="2" type="ordered locus">Acid345_1199</name>
</gene>
<reference evidence="2 3" key="1">
    <citation type="journal article" date="2009" name="Appl. Environ. Microbiol.">
        <title>Three genomes from the phylum Acidobacteria provide insight into the lifestyles of these microorganisms in soils.</title>
        <authorList>
            <person name="Ward N.L."/>
            <person name="Challacombe J.F."/>
            <person name="Janssen P.H."/>
            <person name="Henrissat B."/>
            <person name="Coutinho P.M."/>
            <person name="Wu M."/>
            <person name="Xie G."/>
            <person name="Haft D.H."/>
            <person name="Sait M."/>
            <person name="Badger J."/>
            <person name="Barabote R.D."/>
            <person name="Bradley B."/>
            <person name="Brettin T.S."/>
            <person name="Brinkac L.M."/>
            <person name="Bruce D."/>
            <person name="Creasy T."/>
            <person name="Daugherty S.C."/>
            <person name="Davidsen T.M."/>
            <person name="DeBoy R.T."/>
            <person name="Detter J.C."/>
            <person name="Dodson R.J."/>
            <person name="Durkin A.S."/>
            <person name="Ganapathy A."/>
            <person name="Gwinn-Giglio M."/>
            <person name="Han C.S."/>
            <person name="Khouri H."/>
            <person name="Kiss H."/>
            <person name="Kothari S.P."/>
            <person name="Madupu R."/>
            <person name="Nelson K.E."/>
            <person name="Nelson W.C."/>
            <person name="Paulsen I."/>
            <person name="Penn K."/>
            <person name="Ren Q."/>
            <person name="Rosovitz M.J."/>
            <person name="Selengut J.D."/>
            <person name="Shrivastava S."/>
            <person name="Sullivan S.A."/>
            <person name="Tapia R."/>
            <person name="Thompson L.S."/>
            <person name="Watkins K.L."/>
            <person name="Yang Q."/>
            <person name="Yu C."/>
            <person name="Zafar N."/>
            <person name="Zhou L."/>
            <person name="Kuske C.R."/>
        </authorList>
    </citation>
    <scope>NUCLEOTIDE SEQUENCE [LARGE SCALE GENOMIC DNA]</scope>
    <source>
        <strain evidence="2 3">Ellin345</strain>
    </source>
</reference>
<proteinExistence type="predicted"/>
<keyword evidence="3" id="KW-1185">Reference proteome</keyword>
<organism evidence="2 3">
    <name type="scientific">Koribacter versatilis (strain Ellin345)</name>
    <dbReference type="NCBI Taxonomy" id="204669"/>
    <lineage>
        <taxon>Bacteria</taxon>
        <taxon>Pseudomonadati</taxon>
        <taxon>Acidobacteriota</taxon>
        <taxon>Terriglobia</taxon>
        <taxon>Terriglobales</taxon>
        <taxon>Candidatus Korobacteraceae</taxon>
        <taxon>Candidatus Korobacter</taxon>
    </lineage>
</organism>
<dbReference type="Proteomes" id="UP000002432">
    <property type="component" value="Chromosome"/>
</dbReference>
<evidence type="ECO:0000256" key="1">
    <source>
        <dbReference type="SAM" id="SignalP"/>
    </source>
</evidence>
<dbReference type="EMBL" id="CP000360">
    <property type="protein sequence ID" value="ABF40202.1"/>
    <property type="molecule type" value="Genomic_DNA"/>
</dbReference>
<evidence type="ECO:0000313" key="3">
    <source>
        <dbReference type="Proteomes" id="UP000002432"/>
    </source>
</evidence>
<dbReference type="STRING" id="204669.Acid345_1199"/>
<feature type="chain" id="PRO_5004191539" evidence="1">
    <location>
        <begin position="24"/>
        <end position="240"/>
    </location>
</feature>
<keyword evidence="1" id="KW-0732">Signal</keyword>
<dbReference type="KEGG" id="aba:Acid345_1199"/>
<name>Q1ISE8_KORVE</name>
<sequence>MKTAILATVLSLMLIASCISSSAQTKKTFSNIQNMTAWTSCDVCSGSGGNGNTAVHWQAQFQSTPSMSGSSSQFYFGGVQAYTSALWWEQLGSNPQYSHFNYDLQFYVTDITAPQALEFDVNQSLNGKKYVFGTECDLRGTYKGYWRVWDATLHWQNTGIACTGITANAWHHLVWEFERTTDGHTHFIAVTVDGVRRVVNRYYNPLNSTAKELNVAFQTDGNKYPNTYSVWLDKVSLIAW</sequence>
<feature type="signal peptide" evidence="1">
    <location>
        <begin position="1"/>
        <end position="23"/>
    </location>
</feature>
<protein>
    <submittedName>
        <fullName evidence="2">Uncharacterized protein</fullName>
    </submittedName>
</protein>